<evidence type="ECO:0000256" key="1">
    <source>
        <dbReference type="SAM" id="MobiDB-lite"/>
    </source>
</evidence>
<accession>A0A1R3KYP9</accession>
<protein>
    <submittedName>
        <fullName evidence="2">Uncharacterized protein</fullName>
    </submittedName>
</protein>
<dbReference type="OMA" id="QLNRVML"/>
<evidence type="ECO:0000313" key="2">
    <source>
        <dbReference type="EMBL" id="OMP12149.1"/>
    </source>
</evidence>
<dbReference type="AlphaFoldDB" id="A0A1R3KYP9"/>
<proteinExistence type="predicted"/>
<gene>
    <name evidence="2" type="ORF">CCACVL1_00099</name>
</gene>
<comment type="caution">
    <text evidence="2">The sequence shown here is derived from an EMBL/GenBank/DDBJ whole genome shotgun (WGS) entry which is preliminary data.</text>
</comment>
<feature type="compositionally biased region" description="Polar residues" evidence="1">
    <location>
        <begin position="1"/>
        <end position="12"/>
    </location>
</feature>
<evidence type="ECO:0000313" key="3">
    <source>
        <dbReference type="Proteomes" id="UP000188268"/>
    </source>
</evidence>
<dbReference type="Proteomes" id="UP000188268">
    <property type="component" value="Unassembled WGS sequence"/>
</dbReference>
<dbReference type="EMBL" id="AWWV01000365">
    <property type="protein sequence ID" value="OMP12149.1"/>
    <property type="molecule type" value="Genomic_DNA"/>
</dbReference>
<name>A0A1R3KYP9_COCAP</name>
<feature type="region of interest" description="Disordered" evidence="1">
    <location>
        <begin position="1"/>
        <end position="24"/>
    </location>
</feature>
<dbReference type="OrthoDB" id="1707312at2759"/>
<dbReference type="PANTHER" id="PTHR48196">
    <property type="entry name" value="DUF630 DOMAIN-CONTAINING PROTEIN"/>
    <property type="match status" value="1"/>
</dbReference>
<dbReference type="Gramene" id="OMP12149">
    <property type="protein sequence ID" value="OMP12149"/>
    <property type="gene ID" value="CCACVL1_00099"/>
</dbReference>
<sequence>MASQTQLFSDTEPQPKPKVKAKSKYSKCIKKEPYDYMNMMSLSSKKMGLATASEEDKSKMDEISVVLRKFGDEQSTLLDQFERLSFEVQLNQAILGRSLSEPSVAKKTLHSHFQVPPPQQAVPVPQVARKGRRRGSGFNKVLKKLLKPILGRKGCAAAERKLVAEPQNPLFCKGFGRSLRL</sequence>
<organism evidence="2 3">
    <name type="scientific">Corchorus capsularis</name>
    <name type="common">Jute</name>
    <dbReference type="NCBI Taxonomy" id="210143"/>
    <lineage>
        <taxon>Eukaryota</taxon>
        <taxon>Viridiplantae</taxon>
        <taxon>Streptophyta</taxon>
        <taxon>Embryophyta</taxon>
        <taxon>Tracheophyta</taxon>
        <taxon>Spermatophyta</taxon>
        <taxon>Magnoliopsida</taxon>
        <taxon>eudicotyledons</taxon>
        <taxon>Gunneridae</taxon>
        <taxon>Pentapetalae</taxon>
        <taxon>rosids</taxon>
        <taxon>malvids</taxon>
        <taxon>Malvales</taxon>
        <taxon>Malvaceae</taxon>
        <taxon>Grewioideae</taxon>
        <taxon>Apeibeae</taxon>
        <taxon>Corchorus</taxon>
    </lineage>
</organism>
<dbReference type="PANTHER" id="PTHR48196:SF1">
    <property type="entry name" value="DUF630 DOMAIN-CONTAINING PROTEIN"/>
    <property type="match status" value="1"/>
</dbReference>
<keyword evidence="3" id="KW-1185">Reference proteome</keyword>
<reference evidence="2 3" key="1">
    <citation type="submission" date="2013-09" db="EMBL/GenBank/DDBJ databases">
        <title>Corchorus capsularis genome sequencing.</title>
        <authorList>
            <person name="Alam M."/>
            <person name="Haque M.S."/>
            <person name="Islam M.S."/>
            <person name="Emdad E.M."/>
            <person name="Islam M.M."/>
            <person name="Ahmed B."/>
            <person name="Halim A."/>
            <person name="Hossen Q.M.M."/>
            <person name="Hossain M.Z."/>
            <person name="Ahmed R."/>
            <person name="Khan M.M."/>
            <person name="Islam R."/>
            <person name="Rashid M.M."/>
            <person name="Khan S.A."/>
            <person name="Rahman M.S."/>
            <person name="Alam M."/>
        </authorList>
    </citation>
    <scope>NUCLEOTIDE SEQUENCE [LARGE SCALE GENOMIC DNA]</scope>
    <source>
        <strain evidence="3">cv. CVL-1</strain>
        <tissue evidence="2">Whole seedling</tissue>
    </source>
</reference>